<sequence>MTNIHLFVSLLLVTTISHAALHCPHGWTEFQRSCYKVMPQTKESKVFGGWLKASRACMGFGGYLVSMKSETEKKFVHNLSSSDLKGPQSAWIGLVHRLPKGIYSWSDGSSFNHSLSVEWYGNTTSKLNGSETKCVELLRNGWNLTECCKKTDYYICERPKGPLSCPLHHDEGHLNGLSCYYKHSISKTREEAKKNCTASGSNLVKINGTVNKTDTGFLTRLLDTINFKEDIWIDPEGTNPKPCFIIPKTDDGKKKGDCGQNHAYLCEKPVPGKVCHCQSPGKMSSVPTEVNCSFPDSLCFKYSNKSVKDGQFTAQGCISAELCRKLDNQKGLECCHGDLCNTAISCHRCENSSSLDECQENQDDVDCPIPVHYCAKIKYELTTEGKIQTTYRKGCVTKDQCTANATSGNIVDCCKGDKCNTNSGPQCYECTDPENFEECAVGRCLFNYGKCYYSAKQQDPFIYKKYGCIQPQYCDQIVDGNEIHCCEGSLCNKVIKPRNITVIYISVGAALAVLLLGAAIFIWCYRRKRKKGAYGSYLSQRSINPLDRWEILREQIEYDGELGRGAFGVVYKAMLWERVGIEVFSTEISKRKLLSSKSEPRVVAVKVLLDNPSAAQKEEFQFEIEQMKQLGSHPNVVSLVGCCTLQDEKFLVIEYVPFGDLLTWLRCRRNRIYTRQTSRKIYDDKVGLKDDGNAKNQVQDKEEEKQVSTEFTPLLQDDNEDKMDKMLCENDKGFKTISDEQPTVPSATMENQHAPALLASTENLAEDLTDDEVSFSTDQNIFSFVQEMAKGKESKDAKQQVEQEQTQMNMEMTPLLQDDGDVIREEAQMTSENLHDDKGLEEFTKEQLNMSNNPPVESQHTESKPPLSESLEEDPQDEEESFSTRQLFKFAWQIAKGMNHLAEKNLVHRDLAARNVLVGHDNRVKVSDFGLMRQIYDDVKGSEKSKKLPVKWMAPESLYRGIFTIKSDVWSYGVLLWEMATLGGVPYPTLTNTELYRLLSSGYRMEKPDMSSDEVYELMTECWKEDPRARPSFYQMIEKLEIIMQKDAPYLDVNKHDEAHAYYNVPPNME</sequence>
<dbReference type="Proteomes" id="UP001159405">
    <property type="component" value="Unassembled WGS sequence"/>
</dbReference>
<evidence type="ECO:0000313" key="6">
    <source>
        <dbReference type="EMBL" id="CAH3133387.1"/>
    </source>
</evidence>
<dbReference type="Pfam" id="PF00059">
    <property type="entry name" value="Lectin_C"/>
    <property type="match status" value="1"/>
</dbReference>
<dbReference type="CDD" id="cd00192">
    <property type="entry name" value="PTKc"/>
    <property type="match status" value="1"/>
</dbReference>
<dbReference type="CDD" id="cd00037">
    <property type="entry name" value="CLECT"/>
    <property type="match status" value="2"/>
</dbReference>
<dbReference type="Pfam" id="PF00021">
    <property type="entry name" value="UPAR_LY6"/>
    <property type="match status" value="3"/>
</dbReference>
<keyword evidence="2" id="KW-1133">Transmembrane helix</keyword>
<dbReference type="CDD" id="cd00117">
    <property type="entry name" value="TFP"/>
    <property type="match status" value="2"/>
</dbReference>
<dbReference type="Gene3D" id="3.30.200.20">
    <property type="entry name" value="Phosphorylase Kinase, domain 1"/>
    <property type="match status" value="1"/>
</dbReference>
<evidence type="ECO:0008006" key="8">
    <source>
        <dbReference type="Google" id="ProtNLM"/>
    </source>
</evidence>
<dbReference type="SMART" id="SM00034">
    <property type="entry name" value="CLECT"/>
    <property type="match status" value="1"/>
</dbReference>
<evidence type="ECO:0000256" key="3">
    <source>
        <dbReference type="SAM" id="SignalP"/>
    </source>
</evidence>
<evidence type="ECO:0000256" key="1">
    <source>
        <dbReference type="SAM" id="MobiDB-lite"/>
    </source>
</evidence>
<dbReference type="InterPro" id="IPR011009">
    <property type="entry name" value="Kinase-like_dom_sf"/>
</dbReference>
<dbReference type="InterPro" id="IPR001304">
    <property type="entry name" value="C-type_lectin-like"/>
</dbReference>
<dbReference type="SMART" id="SM00219">
    <property type="entry name" value="TyrKc"/>
    <property type="match status" value="1"/>
</dbReference>
<feature type="signal peptide" evidence="3">
    <location>
        <begin position="1"/>
        <end position="19"/>
    </location>
</feature>
<gene>
    <name evidence="6" type="ORF">PLOB_00036766</name>
</gene>
<accession>A0ABN8P4Y1</accession>
<evidence type="ECO:0000259" key="4">
    <source>
        <dbReference type="PROSITE" id="PS50011"/>
    </source>
</evidence>
<keyword evidence="3" id="KW-0732">Signal</keyword>
<dbReference type="InterPro" id="IPR045860">
    <property type="entry name" value="Snake_toxin-like_sf"/>
</dbReference>
<dbReference type="SUPFAM" id="SSF57302">
    <property type="entry name" value="Snake toxin-like"/>
    <property type="match status" value="2"/>
</dbReference>
<dbReference type="PANTHER" id="PTHR24416:SF583">
    <property type="entry name" value="RECEPTOR PROTEIN-TYROSINE KINASE"/>
    <property type="match status" value="1"/>
</dbReference>
<feature type="domain" description="C-type lectin" evidence="5">
    <location>
        <begin position="30"/>
        <end position="153"/>
    </location>
</feature>
<dbReference type="PROSITE" id="PS50011">
    <property type="entry name" value="PROTEIN_KINASE_DOM"/>
    <property type="match status" value="1"/>
</dbReference>
<feature type="domain" description="Protein kinase" evidence="4">
    <location>
        <begin position="556"/>
        <end position="1051"/>
    </location>
</feature>
<name>A0ABN8P4Y1_9CNID</name>
<dbReference type="InterPro" id="IPR050122">
    <property type="entry name" value="RTK"/>
</dbReference>
<dbReference type="PANTHER" id="PTHR24416">
    <property type="entry name" value="TYROSINE-PROTEIN KINASE RECEPTOR"/>
    <property type="match status" value="1"/>
</dbReference>
<feature type="compositionally biased region" description="Acidic residues" evidence="1">
    <location>
        <begin position="870"/>
        <end position="880"/>
    </location>
</feature>
<dbReference type="Gene3D" id="3.10.100.10">
    <property type="entry name" value="Mannose-Binding Protein A, subunit A"/>
    <property type="match status" value="2"/>
</dbReference>
<evidence type="ECO:0000256" key="2">
    <source>
        <dbReference type="SAM" id="Phobius"/>
    </source>
</evidence>
<dbReference type="InterPro" id="IPR008266">
    <property type="entry name" value="Tyr_kinase_AS"/>
</dbReference>
<dbReference type="InterPro" id="IPR001245">
    <property type="entry name" value="Ser-Thr/Tyr_kinase_cat_dom"/>
</dbReference>
<dbReference type="InterPro" id="IPR020635">
    <property type="entry name" value="Tyr_kinase_cat_dom"/>
</dbReference>
<proteinExistence type="predicted"/>
<evidence type="ECO:0000259" key="5">
    <source>
        <dbReference type="PROSITE" id="PS50041"/>
    </source>
</evidence>
<dbReference type="InterPro" id="IPR016187">
    <property type="entry name" value="CTDL_fold"/>
</dbReference>
<dbReference type="Gene3D" id="2.10.60.10">
    <property type="entry name" value="CD59"/>
    <property type="match status" value="1"/>
</dbReference>
<dbReference type="SUPFAM" id="SSF56436">
    <property type="entry name" value="C-type lectin-like"/>
    <property type="match status" value="2"/>
</dbReference>
<dbReference type="Gene3D" id="1.10.510.10">
    <property type="entry name" value="Transferase(Phosphotransferase) domain 1"/>
    <property type="match status" value="1"/>
</dbReference>
<protein>
    <recommendedName>
        <fullName evidence="8">Receptor protein-tyrosine kinase</fullName>
    </recommendedName>
</protein>
<keyword evidence="2" id="KW-0812">Transmembrane</keyword>
<organism evidence="6 7">
    <name type="scientific">Porites lobata</name>
    <dbReference type="NCBI Taxonomy" id="104759"/>
    <lineage>
        <taxon>Eukaryota</taxon>
        <taxon>Metazoa</taxon>
        <taxon>Cnidaria</taxon>
        <taxon>Anthozoa</taxon>
        <taxon>Hexacorallia</taxon>
        <taxon>Scleractinia</taxon>
        <taxon>Fungiina</taxon>
        <taxon>Poritidae</taxon>
        <taxon>Porites</taxon>
    </lineage>
</organism>
<reference evidence="6 7" key="1">
    <citation type="submission" date="2022-05" db="EMBL/GenBank/DDBJ databases">
        <authorList>
            <consortium name="Genoscope - CEA"/>
            <person name="William W."/>
        </authorList>
    </citation>
    <scope>NUCLEOTIDE SEQUENCE [LARGE SCALE GENOMIC DNA]</scope>
</reference>
<dbReference type="PROSITE" id="PS00109">
    <property type="entry name" value="PROTEIN_KINASE_TYR"/>
    <property type="match status" value="1"/>
</dbReference>
<keyword evidence="2" id="KW-0472">Membrane</keyword>
<keyword evidence="7" id="KW-1185">Reference proteome</keyword>
<dbReference type="InterPro" id="IPR016186">
    <property type="entry name" value="C-type_lectin-like/link_sf"/>
</dbReference>
<dbReference type="InterPro" id="IPR000719">
    <property type="entry name" value="Prot_kinase_dom"/>
</dbReference>
<dbReference type="InterPro" id="IPR016054">
    <property type="entry name" value="LY6_UPA_recep-like"/>
</dbReference>
<feature type="transmembrane region" description="Helical" evidence="2">
    <location>
        <begin position="502"/>
        <end position="525"/>
    </location>
</feature>
<evidence type="ECO:0000313" key="7">
    <source>
        <dbReference type="Proteomes" id="UP001159405"/>
    </source>
</evidence>
<feature type="region of interest" description="Disordered" evidence="1">
    <location>
        <begin position="850"/>
        <end position="880"/>
    </location>
</feature>
<dbReference type="Pfam" id="PF07714">
    <property type="entry name" value="PK_Tyr_Ser-Thr"/>
    <property type="match status" value="2"/>
</dbReference>
<dbReference type="PROSITE" id="PS50041">
    <property type="entry name" value="C_TYPE_LECTIN_2"/>
    <property type="match status" value="1"/>
</dbReference>
<dbReference type="SUPFAM" id="SSF56112">
    <property type="entry name" value="Protein kinase-like (PK-like)"/>
    <property type="match status" value="1"/>
</dbReference>
<dbReference type="EMBL" id="CALNXK010000052">
    <property type="protein sequence ID" value="CAH3133387.1"/>
    <property type="molecule type" value="Genomic_DNA"/>
</dbReference>
<comment type="caution">
    <text evidence="6">The sequence shown here is derived from an EMBL/GenBank/DDBJ whole genome shotgun (WGS) entry which is preliminary data.</text>
</comment>
<feature type="chain" id="PRO_5047008370" description="Receptor protein-tyrosine kinase" evidence="3">
    <location>
        <begin position="20"/>
        <end position="1070"/>
    </location>
</feature>